<keyword evidence="3" id="KW-1185">Reference proteome</keyword>
<evidence type="ECO:0000313" key="3">
    <source>
        <dbReference type="Proteomes" id="UP000324632"/>
    </source>
</evidence>
<name>A0A5A9NM35_9TELE</name>
<accession>A0A5A9NM35</accession>
<comment type="caution">
    <text evidence="2">The sequence shown here is derived from an EMBL/GenBank/DDBJ whole genome shotgun (WGS) entry which is preliminary data.</text>
</comment>
<evidence type="ECO:0000256" key="1">
    <source>
        <dbReference type="SAM" id="MobiDB-lite"/>
    </source>
</evidence>
<dbReference type="AlphaFoldDB" id="A0A5A9NM35"/>
<reference evidence="2 3" key="1">
    <citation type="journal article" date="2019" name="Mol. Ecol. Resour.">
        <title>Chromosome-level genome assembly of Triplophysa tibetana, a fish adapted to the harsh high-altitude environment of the Tibetan Plateau.</title>
        <authorList>
            <person name="Yang X."/>
            <person name="Liu H."/>
            <person name="Ma Z."/>
            <person name="Zou Y."/>
            <person name="Zou M."/>
            <person name="Mao Y."/>
            <person name="Li X."/>
            <person name="Wang H."/>
            <person name="Chen T."/>
            <person name="Wang W."/>
            <person name="Yang R."/>
        </authorList>
    </citation>
    <scope>NUCLEOTIDE SEQUENCE [LARGE SCALE GENOMIC DNA]</scope>
    <source>
        <strain evidence="2">TTIB1903HZAU</strain>
        <tissue evidence="2">Muscle</tissue>
    </source>
</reference>
<protein>
    <submittedName>
        <fullName evidence="2">Uncharacterized protein</fullName>
    </submittedName>
</protein>
<sequence length="107" mass="11864">MKVREADKLEAEDASESSSEGHLKTMRALKLKRMIQASRHLRQRGTLQHAQTEQEEKRISADIDIPQLCDKIATLSSGVSARLQSVGSGIQMDSHIKSGLFSKSLFV</sequence>
<organism evidence="2 3">
    <name type="scientific">Triplophysa tibetana</name>
    <dbReference type="NCBI Taxonomy" id="1572043"/>
    <lineage>
        <taxon>Eukaryota</taxon>
        <taxon>Metazoa</taxon>
        <taxon>Chordata</taxon>
        <taxon>Craniata</taxon>
        <taxon>Vertebrata</taxon>
        <taxon>Euteleostomi</taxon>
        <taxon>Actinopterygii</taxon>
        <taxon>Neopterygii</taxon>
        <taxon>Teleostei</taxon>
        <taxon>Ostariophysi</taxon>
        <taxon>Cypriniformes</taxon>
        <taxon>Nemacheilidae</taxon>
        <taxon>Triplophysa</taxon>
    </lineage>
</organism>
<proteinExistence type="predicted"/>
<evidence type="ECO:0000313" key="2">
    <source>
        <dbReference type="EMBL" id="KAA0710039.1"/>
    </source>
</evidence>
<gene>
    <name evidence="2" type="ORF">E1301_Tti018276</name>
</gene>
<feature type="region of interest" description="Disordered" evidence="1">
    <location>
        <begin position="1"/>
        <end position="25"/>
    </location>
</feature>
<feature type="compositionally biased region" description="Basic and acidic residues" evidence="1">
    <location>
        <begin position="1"/>
        <end position="11"/>
    </location>
</feature>
<dbReference type="EMBL" id="SOYY01000016">
    <property type="protein sequence ID" value="KAA0710039.1"/>
    <property type="molecule type" value="Genomic_DNA"/>
</dbReference>
<dbReference type="Proteomes" id="UP000324632">
    <property type="component" value="Chromosome 16"/>
</dbReference>